<comment type="catalytic activity">
    <reaction evidence="1 5">
        <text>uridine(55) in tRNA = pseudouridine(55) in tRNA</text>
        <dbReference type="Rhea" id="RHEA:42532"/>
        <dbReference type="Rhea" id="RHEA-COMP:10101"/>
        <dbReference type="Rhea" id="RHEA-COMP:10102"/>
        <dbReference type="ChEBI" id="CHEBI:65314"/>
        <dbReference type="ChEBI" id="CHEBI:65315"/>
        <dbReference type="EC" id="5.4.99.25"/>
    </reaction>
</comment>
<name>A0A1Y5HNK4_OLEAN</name>
<feature type="domain" description="tRNA pseudouridylate synthase B C-terminal" evidence="8">
    <location>
        <begin position="186"/>
        <end position="226"/>
    </location>
</feature>
<dbReference type="GO" id="GO:0160148">
    <property type="term" value="F:tRNA pseudouridine(55) synthase activity"/>
    <property type="evidence" value="ECO:0007669"/>
    <property type="project" value="UniProtKB-EC"/>
</dbReference>
<dbReference type="PANTHER" id="PTHR13767">
    <property type="entry name" value="TRNA-PSEUDOURIDINE SYNTHASE"/>
    <property type="match status" value="1"/>
</dbReference>
<feature type="active site" description="Nucleophile" evidence="5">
    <location>
        <position position="47"/>
    </location>
</feature>
<dbReference type="CDD" id="cd21152">
    <property type="entry name" value="PUA_TruB_bacterial"/>
    <property type="match status" value="1"/>
</dbReference>
<keyword evidence="4 5" id="KW-0413">Isomerase</keyword>
<evidence type="ECO:0000256" key="2">
    <source>
        <dbReference type="ARBA" id="ARBA00005642"/>
    </source>
</evidence>
<accession>A0A1Y5HNK4</accession>
<dbReference type="PANTHER" id="PTHR13767:SF2">
    <property type="entry name" value="PSEUDOURIDYLATE SYNTHASE TRUB1"/>
    <property type="match status" value="1"/>
</dbReference>
<dbReference type="AlphaFoldDB" id="A0A1Y5HNK4"/>
<sequence>MARIKKGRDVSGIIVLNKPLGLSSNQVLQKIKWLLGAKKAGHTGALDPMASGVLPLCFGDATKFSQILLESTKGYITTCKLGEIRSTGDQDGEVISVKPIPEFDADSIETILKGFRGVITQVPPMYSALKHEGRPLYELARKGVELDLKALKQREVTIHSLKLLAIRQDLGEIDLEVVCSKGTYIRSLVEDIGNEVGCGAYVSMLHRNKAGPFSEAQFIDYQTLLDLEDDYPVVTERHKVMDEMLIHSAEAIPDWPKIELTLQEGHKILHGQRVKTSFPLTPQVQLWVNTPDGVVFVGVGDITDNGTLIPRRVFQVTLPA</sequence>
<comment type="similarity">
    <text evidence="2 5">Belongs to the pseudouridine synthase TruB family. Type 1 subfamily.</text>
</comment>
<comment type="function">
    <text evidence="5">Responsible for synthesis of pseudouridine from uracil-55 in the psi GC loop of transfer RNAs.</text>
</comment>
<dbReference type="Pfam" id="PF16198">
    <property type="entry name" value="TruB_C_2"/>
    <property type="match status" value="1"/>
</dbReference>
<dbReference type="InterPro" id="IPR015240">
    <property type="entry name" value="tRNA_sdUridine_synth_fam1_C"/>
</dbReference>
<dbReference type="GO" id="GO:0003723">
    <property type="term" value="F:RNA binding"/>
    <property type="evidence" value="ECO:0007669"/>
    <property type="project" value="InterPro"/>
</dbReference>
<dbReference type="InterPro" id="IPR015947">
    <property type="entry name" value="PUA-like_sf"/>
</dbReference>
<dbReference type="NCBIfam" id="TIGR00431">
    <property type="entry name" value="TruB"/>
    <property type="match status" value="1"/>
</dbReference>
<dbReference type="GO" id="GO:1990481">
    <property type="term" value="P:mRNA pseudouridine synthesis"/>
    <property type="evidence" value="ECO:0007669"/>
    <property type="project" value="TreeGrafter"/>
</dbReference>
<evidence type="ECO:0000313" key="9">
    <source>
        <dbReference type="EMBL" id="OUS36415.1"/>
    </source>
</evidence>
<evidence type="ECO:0000259" key="8">
    <source>
        <dbReference type="Pfam" id="PF16198"/>
    </source>
</evidence>
<dbReference type="CDD" id="cd02573">
    <property type="entry name" value="PseudoU_synth_EcTruB"/>
    <property type="match status" value="1"/>
</dbReference>
<dbReference type="InterPro" id="IPR014780">
    <property type="entry name" value="tRNA_psdUridine_synth_TruB"/>
</dbReference>
<dbReference type="Gene3D" id="3.30.2350.10">
    <property type="entry name" value="Pseudouridine synthase"/>
    <property type="match status" value="1"/>
</dbReference>
<reference evidence="10" key="1">
    <citation type="journal article" date="2017" name="Proc. Natl. Acad. Sci. U.S.A.">
        <title>Simulation of Deepwater Horizon oil plume reveals substrate specialization within a complex community of hydrocarbon degraders.</title>
        <authorList>
            <person name="Hu P."/>
            <person name="Dubinsky E.A."/>
            <person name="Probst A.J."/>
            <person name="Wang J."/>
            <person name="Sieber C.M.K."/>
            <person name="Tom L.M."/>
            <person name="Gardinali P."/>
            <person name="Banfield J.F."/>
            <person name="Atlas R.M."/>
            <person name="Andersen G.L."/>
        </authorList>
    </citation>
    <scope>NUCLEOTIDE SEQUENCE [LARGE SCALE GENOMIC DNA]</scope>
</reference>
<protein>
    <recommendedName>
        <fullName evidence="5">tRNA pseudouridine synthase B</fullName>
        <ecNumber evidence="5">5.4.99.25</ecNumber>
    </recommendedName>
    <alternativeName>
        <fullName evidence="5">tRNA pseudouridine(55) synthase</fullName>
        <shortName evidence="5">Psi55 synthase</shortName>
    </alternativeName>
    <alternativeName>
        <fullName evidence="5">tRNA pseudouridylate synthase</fullName>
    </alternativeName>
    <alternativeName>
        <fullName evidence="5">tRNA-uridine isomerase</fullName>
    </alternativeName>
</protein>
<dbReference type="Pfam" id="PF01509">
    <property type="entry name" value="TruB_N"/>
    <property type="match status" value="1"/>
</dbReference>
<dbReference type="InterPro" id="IPR036974">
    <property type="entry name" value="PUA_sf"/>
</dbReference>
<dbReference type="Gene3D" id="2.30.130.10">
    <property type="entry name" value="PUA domain"/>
    <property type="match status" value="1"/>
</dbReference>
<gene>
    <name evidence="5" type="primary">truB</name>
    <name evidence="9" type="ORF">A9R00_11565</name>
</gene>
<keyword evidence="3 5" id="KW-0819">tRNA processing</keyword>
<feature type="domain" description="Pseudouridine synthase II N-terminal" evidence="6">
    <location>
        <begin position="32"/>
        <end position="185"/>
    </location>
</feature>
<dbReference type="GO" id="GO:0031119">
    <property type="term" value="P:tRNA pseudouridine synthesis"/>
    <property type="evidence" value="ECO:0007669"/>
    <property type="project" value="UniProtKB-UniRule"/>
</dbReference>
<evidence type="ECO:0000313" key="10">
    <source>
        <dbReference type="Proteomes" id="UP000227088"/>
    </source>
</evidence>
<evidence type="ECO:0000256" key="1">
    <source>
        <dbReference type="ARBA" id="ARBA00000385"/>
    </source>
</evidence>
<evidence type="ECO:0000256" key="5">
    <source>
        <dbReference type="HAMAP-Rule" id="MF_01080"/>
    </source>
</evidence>
<evidence type="ECO:0000259" key="6">
    <source>
        <dbReference type="Pfam" id="PF01509"/>
    </source>
</evidence>
<evidence type="ECO:0000256" key="3">
    <source>
        <dbReference type="ARBA" id="ARBA00022694"/>
    </source>
</evidence>
<dbReference type="HAMAP" id="MF_01080">
    <property type="entry name" value="TruB_bact"/>
    <property type="match status" value="1"/>
</dbReference>
<dbReference type="SUPFAM" id="SSF55120">
    <property type="entry name" value="Pseudouridine synthase"/>
    <property type="match status" value="1"/>
</dbReference>
<dbReference type="EC" id="5.4.99.25" evidence="5"/>
<dbReference type="SUPFAM" id="SSF88697">
    <property type="entry name" value="PUA domain-like"/>
    <property type="match status" value="1"/>
</dbReference>
<dbReference type="InterPro" id="IPR032819">
    <property type="entry name" value="TruB_C"/>
</dbReference>
<evidence type="ECO:0000259" key="7">
    <source>
        <dbReference type="Pfam" id="PF09157"/>
    </source>
</evidence>
<dbReference type="Pfam" id="PF09157">
    <property type="entry name" value="TruB-C_2"/>
    <property type="match status" value="1"/>
</dbReference>
<feature type="domain" description="tRNA pseudouridine synthase II TruB subfamily 1 C-terminal" evidence="7">
    <location>
        <begin position="256"/>
        <end position="314"/>
    </location>
</feature>
<dbReference type="InterPro" id="IPR002501">
    <property type="entry name" value="PsdUridine_synth_N"/>
</dbReference>
<comment type="caution">
    <text evidence="9">The sequence shown here is derived from an EMBL/GenBank/DDBJ whole genome shotgun (WGS) entry which is preliminary data.</text>
</comment>
<dbReference type="Proteomes" id="UP000227088">
    <property type="component" value="Unassembled WGS sequence"/>
</dbReference>
<dbReference type="EMBL" id="MABE01000661">
    <property type="protein sequence ID" value="OUS36415.1"/>
    <property type="molecule type" value="Genomic_DNA"/>
</dbReference>
<proteinExistence type="inferred from homology"/>
<organism evidence="9 10">
    <name type="scientific">Oleispira antarctica</name>
    <dbReference type="NCBI Taxonomy" id="188908"/>
    <lineage>
        <taxon>Bacteria</taxon>
        <taxon>Pseudomonadati</taxon>
        <taxon>Pseudomonadota</taxon>
        <taxon>Gammaproteobacteria</taxon>
        <taxon>Oceanospirillales</taxon>
        <taxon>Oceanospirillaceae</taxon>
        <taxon>Oleispira</taxon>
    </lineage>
</organism>
<evidence type="ECO:0000256" key="4">
    <source>
        <dbReference type="ARBA" id="ARBA00023235"/>
    </source>
</evidence>
<dbReference type="InterPro" id="IPR020103">
    <property type="entry name" value="PsdUridine_synth_cat_dom_sf"/>
</dbReference>